<dbReference type="Proteomes" id="UP001176940">
    <property type="component" value="Unassembled WGS sequence"/>
</dbReference>
<organism evidence="1 2">
    <name type="scientific">Ranitomeya imitator</name>
    <name type="common">mimic poison frog</name>
    <dbReference type="NCBI Taxonomy" id="111125"/>
    <lineage>
        <taxon>Eukaryota</taxon>
        <taxon>Metazoa</taxon>
        <taxon>Chordata</taxon>
        <taxon>Craniata</taxon>
        <taxon>Vertebrata</taxon>
        <taxon>Euteleostomi</taxon>
        <taxon>Amphibia</taxon>
        <taxon>Batrachia</taxon>
        <taxon>Anura</taxon>
        <taxon>Neobatrachia</taxon>
        <taxon>Hyloidea</taxon>
        <taxon>Dendrobatidae</taxon>
        <taxon>Dendrobatinae</taxon>
        <taxon>Ranitomeya</taxon>
    </lineage>
</organism>
<accession>A0ABN9MPG9</accession>
<keyword evidence="2" id="KW-1185">Reference proteome</keyword>
<evidence type="ECO:0000313" key="2">
    <source>
        <dbReference type="Proteomes" id="UP001176940"/>
    </source>
</evidence>
<name>A0ABN9MPG9_9NEOB</name>
<sequence>SLLAAFIFRVFTQQGLMDFWLLLLLSLLVEVDISFPYNVEVQEYSRFSAAVGGLFGYRVVQFNSTIGERVLIGDPGSNMLHTCDVVSGTCENLTLPDRGNASHLGLTLEVEPVSRRCLVCGFAEPHDCSQTLYTNGACYTVDSGLTASEMRTPGYQVLDLDVLSGMDALPVSSCVLTYRLSSSLSACVFLCPHLLPVFFSLSLLCLPLSSPTACLLLSQPVSSSVLTYCLSSSLLACPVSSSVLTYRLSSLLACVFLC</sequence>
<dbReference type="PANTHER" id="PTHR23220:SF84">
    <property type="entry name" value="INTEGRIN ALPHA-L"/>
    <property type="match status" value="1"/>
</dbReference>
<feature type="non-terminal residue" evidence="1">
    <location>
        <position position="1"/>
    </location>
</feature>
<proteinExistence type="predicted"/>
<gene>
    <name evidence="1" type="ORF">RIMI_LOCUS22131139</name>
</gene>
<reference evidence="1" key="1">
    <citation type="submission" date="2023-07" db="EMBL/GenBank/DDBJ databases">
        <authorList>
            <person name="Stuckert A."/>
        </authorList>
    </citation>
    <scope>NUCLEOTIDE SEQUENCE</scope>
</reference>
<dbReference type="EMBL" id="CAUEEQ010078233">
    <property type="protein sequence ID" value="CAJ0967315.1"/>
    <property type="molecule type" value="Genomic_DNA"/>
</dbReference>
<protein>
    <submittedName>
        <fullName evidence="1">Uncharacterized protein</fullName>
    </submittedName>
</protein>
<dbReference type="PANTHER" id="PTHR23220">
    <property type="entry name" value="INTEGRIN ALPHA"/>
    <property type="match status" value="1"/>
</dbReference>
<comment type="caution">
    <text evidence="1">The sequence shown here is derived from an EMBL/GenBank/DDBJ whole genome shotgun (WGS) entry which is preliminary data.</text>
</comment>
<dbReference type="Gene3D" id="2.130.10.130">
    <property type="entry name" value="Integrin alpha, N-terminal"/>
    <property type="match status" value="1"/>
</dbReference>
<evidence type="ECO:0000313" key="1">
    <source>
        <dbReference type="EMBL" id="CAJ0967315.1"/>
    </source>
</evidence>
<dbReference type="InterPro" id="IPR028994">
    <property type="entry name" value="Integrin_alpha_N"/>
</dbReference>